<dbReference type="PROSITE" id="PS50943">
    <property type="entry name" value="HTH_CROC1"/>
    <property type="match status" value="1"/>
</dbReference>
<organism evidence="2 3">
    <name type="scientific">Pseudomonas pudica</name>
    <dbReference type="NCBI Taxonomy" id="272772"/>
    <lineage>
        <taxon>Bacteria</taxon>
        <taxon>Pseudomonadati</taxon>
        <taxon>Pseudomonadota</taxon>
        <taxon>Gammaproteobacteria</taxon>
        <taxon>Pseudomonadales</taxon>
        <taxon>Pseudomonadaceae</taxon>
        <taxon>Pseudomonas</taxon>
    </lineage>
</organism>
<evidence type="ECO:0000313" key="2">
    <source>
        <dbReference type="EMBL" id="MBF8644597.1"/>
    </source>
</evidence>
<feature type="domain" description="HTH cro/C1-type" evidence="1">
    <location>
        <begin position="205"/>
        <end position="239"/>
    </location>
</feature>
<dbReference type="RefSeq" id="WP_196172861.1">
    <property type="nucleotide sequence ID" value="NZ_JADLJR010000006.1"/>
</dbReference>
<name>A0ABS0FW88_9PSED</name>
<evidence type="ECO:0000259" key="1">
    <source>
        <dbReference type="PROSITE" id="PS50943"/>
    </source>
</evidence>
<keyword evidence="3" id="KW-1185">Reference proteome</keyword>
<evidence type="ECO:0000313" key="3">
    <source>
        <dbReference type="Proteomes" id="UP000639294"/>
    </source>
</evidence>
<gene>
    <name evidence="2" type="ORF">IRZ77_03355</name>
</gene>
<sequence length="416" mass="47277">MIELLKIKIGLLEGAELEKFVRRLLPTVSNDYEHLTDTLNQLGRVTQGPADLYAYKPNGRYTAVLCSGQIKGLQAKVLNDIEKLRREDCAIRDTIDQVVICLSAPGSTDEVVYREACERHGWTATIYFLDRLAELASKSAELTDSFCAKELSEVRKKIAMETPPPTVTIPNPVKNRFYDCGKRVGIVRASLAMPPSRFIELIDYVSEKRLAYLESETIDVSDSEIANICEATGVSVEWLMHGTGSMFPIETISTYHWAQMKKLKDADPKSVHMLVNAETQQLLLLAHLHAQNWKIYSIAFDLNFAGWWGDHHQIPEIYEMLKQLANDYSGRIYGRVIGTEEFSDLHTGETHPALFMSATRAAGVHWFEQIFDHGRKDSMSDNYEGWYGKWFTSAQDYFNRYVSETDSSTVAPPHRY</sequence>
<protein>
    <recommendedName>
        <fullName evidence="1">HTH cro/C1-type domain-containing protein</fullName>
    </recommendedName>
</protein>
<dbReference type="InterPro" id="IPR001387">
    <property type="entry name" value="Cro/C1-type_HTH"/>
</dbReference>
<reference evidence="2 3" key="1">
    <citation type="submission" date="2020-10" db="EMBL/GenBank/DDBJ databases">
        <title>Genome sequences of Pseudomonas isolates.</title>
        <authorList>
            <person name="Wessels L."/>
            <person name="Reich F."/>
            <person name="Hammerl J."/>
        </authorList>
    </citation>
    <scope>NUCLEOTIDE SEQUENCE [LARGE SCALE GENOMIC DNA]</scope>
    <source>
        <strain evidence="2 3">20-MO00628-0</strain>
    </source>
</reference>
<dbReference type="Proteomes" id="UP000639294">
    <property type="component" value="Unassembled WGS sequence"/>
</dbReference>
<comment type="caution">
    <text evidence="2">The sequence shown here is derived from an EMBL/GenBank/DDBJ whole genome shotgun (WGS) entry which is preliminary data.</text>
</comment>
<accession>A0ABS0FW88</accession>
<dbReference type="EMBL" id="JADLJS010000003">
    <property type="protein sequence ID" value="MBF8644597.1"/>
    <property type="molecule type" value="Genomic_DNA"/>
</dbReference>
<proteinExistence type="predicted"/>